<organism evidence="2 3">
    <name type="scientific">Shackletoniella antarctica</name>
    <dbReference type="NCBI Taxonomy" id="268115"/>
    <lineage>
        <taxon>Bacteria</taxon>
        <taxon>Bacillati</taxon>
        <taxon>Cyanobacteriota</taxon>
        <taxon>Cyanophyceae</taxon>
        <taxon>Oculatellales</taxon>
        <taxon>Oculatellaceae</taxon>
        <taxon>Shackletoniella</taxon>
    </lineage>
</organism>
<protein>
    <recommendedName>
        <fullName evidence="4">DUF732 domain-containing protein</fullName>
    </recommendedName>
</protein>
<evidence type="ECO:0000313" key="3">
    <source>
        <dbReference type="Proteomes" id="UP000249081"/>
    </source>
</evidence>
<dbReference type="AlphaFoldDB" id="A0A2W4VTH3"/>
<feature type="signal peptide" evidence="1">
    <location>
        <begin position="1"/>
        <end position="28"/>
    </location>
</feature>
<accession>A0A2W4VTH3</accession>
<name>A0A2W4VTH3_9CYAN</name>
<keyword evidence="1" id="KW-0732">Signal</keyword>
<dbReference type="EMBL" id="QBMN01000176">
    <property type="protein sequence ID" value="PZO35240.1"/>
    <property type="molecule type" value="Genomic_DNA"/>
</dbReference>
<evidence type="ECO:0000313" key="2">
    <source>
        <dbReference type="EMBL" id="PZO35240.1"/>
    </source>
</evidence>
<evidence type="ECO:0000256" key="1">
    <source>
        <dbReference type="SAM" id="SignalP"/>
    </source>
</evidence>
<gene>
    <name evidence="2" type="ORF">DCF17_19025</name>
</gene>
<comment type="caution">
    <text evidence="2">The sequence shown here is derived from an EMBL/GenBank/DDBJ whole genome shotgun (WGS) entry which is preliminary data.</text>
</comment>
<reference evidence="2 3" key="2">
    <citation type="submission" date="2018-06" db="EMBL/GenBank/DDBJ databases">
        <title>Metagenomic assembly of (sub)arctic Cyanobacteria and their associated microbiome from non-axenic cultures.</title>
        <authorList>
            <person name="Baurain D."/>
        </authorList>
    </citation>
    <scope>NUCLEOTIDE SEQUENCE [LARGE SCALE GENOMIC DNA]</scope>
    <source>
        <strain evidence="2">ULC041bin1</strain>
    </source>
</reference>
<sequence length="116" mass="11831">MKLATDWQACLIAGLGWAAIGAAAQGSAAPPGVHYAWQTLTIDTAQCLELAQQALASQGLDPVQTDGTSVAGRSETATAVFVCAENPAAVTTVMVVVASDDDSQALNLLNALKLTF</sequence>
<dbReference type="Proteomes" id="UP000249081">
    <property type="component" value="Unassembled WGS sequence"/>
</dbReference>
<feature type="chain" id="PRO_5016071393" description="DUF732 domain-containing protein" evidence="1">
    <location>
        <begin position="29"/>
        <end position="116"/>
    </location>
</feature>
<reference evidence="3" key="1">
    <citation type="submission" date="2018-04" db="EMBL/GenBank/DDBJ databases">
        <authorList>
            <person name="Cornet L."/>
        </authorList>
    </citation>
    <scope>NUCLEOTIDE SEQUENCE [LARGE SCALE GENOMIC DNA]</scope>
</reference>
<evidence type="ECO:0008006" key="4">
    <source>
        <dbReference type="Google" id="ProtNLM"/>
    </source>
</evidence>
<proteinExistence type="predicted"/>